<protein>
    <submittedName>
        <fullName evidence="2">Uncharacterized protein</fullName>
    </submittedName>
</protein>
<dbReference type="Proteomes" id="UP000198967">
    <property type="component" value="Unassembled WGS sequence"/>
</dbReference>
<keyword evidence="1" id="KW-0812">Transmembrane</keyword>
<keyword evidence="3" id="KW-1185">Reference proteome</keyword>
<gene>
    <name evidence="2" type="ORF">SAMN05216377_10310</name>
</gene>
<name>A0A1G7HHW6_PSEOR</name>
<keyword evidence="1" id="KW-1133">Transmembrane helix</keyword>
<feature type="transmembrane region" description="Helical" evidence="1">
    <location>
        <begin position="6"/>
        <end position="29"/>
    </location>
</feature>
<organism evidence="2 3">
    <name type="scientific">Pseudonocardia oroxyli</name>
    <dbReference type="NCBI Taxonomy" id="366584"/>
    <lineage>
        <taxon>Bacteria</taxon>
        <taxon>Bacillati</taxon>
        <taxon>Actinomycetota</taxon>
        <taxon>Actinomycetes</taxon>
        <taxon>Pseudonocardiales</taxon>
        <taxon>Pseudonocardiaceae</taxon>
        <taxon>Pseudonocardia</taxon>
    </lineage>
</organism>
<dbReference type="EMBL" id="FNBE01000003">
    <property type="protein sequence ID" value="SDE99619.1"/>
    <property type="molecule type" value="Genomic_DNA"/>
</dbReference>
<dbReference type="STRING" id="366584.SAMN05216377_10310"/>
<reference evidence="2 3" key="1">
    <citation type="submission" date="2016-10" db="EMBL/GenBank/DDBJ databases">
        <authorList>
            <person name="de Groot N.N."/>
        </authorList>
    </citation>
    <scope>NUCLEOTIDE SEQUENCE [LARGE SCALE GENOMIC DNA]</scope>
    <source>
        <strain evidence="2 3">CGMCC 4.3143</strain>
    </source>
</reference>
<dbReference type="RefSeq" id="WP_093077538.1">
    <property type="nucleotide sequence ID" value="NZ_FNBE01000003.1"/>
</dbReference>
<dbReference type="AlphaFoldDB" id="A0A1G7HHW6"/>
<proteinExistence type="predicted"/>
<evidence type="ECO:0000313" key="2">
    <source>
        <dbReference type="EMBL" id="SDE99619.1"/>
    </source>
</evidence>
<sequence length="64" mass="7065">MGFYWVPILLAALAVVLLLGLAVVVFSHVRRLTHTLERGRTRTSAALRPLSQQATALKARRRAA</sequence>
<evidence type="ECO:0000256" key="1">
    <source>
        <dbReference type="SAM" id="Phobius"/>
    </source>
</evidence>
<keyword evidence="1" id="KW-0472">Membrane</keyword>
<accession>A0A1G7HHW6</accession>
<evidence type="ECO:0000313" key="3">
    <source>
        <dbReference type="Proteomes" id="UP000198967"/>
    </source>
</evidence>